<reference evidence="8 9" key="1">
    <citation type="submission" date="2022-01" db="EMBL/GenBank/DDBJ databases">
        <authorList>
            <person name="Riesco R."/>
            <person name="Trujillo M.E."/>
        </authorList>
    </citation>
    <scope>NUCLEOTIDE SEQUENCE [LARGE SCALE GENOMIC DNA]</scope>
    <source>
        <strain evidence="8 9">NIE79</strain>
    </source>
</reference>
<evidence type="ECO:0000256" key="2">
    <source>
        <dbReference type="ARBA" id="ARBA00022670"/>
    </source>
</evidence>
<dbReference type="PANTHER" id="PTHR43806">
    <property type="entry name" value="PEPTIDASE S8"/>
    <property type="match status" value="1"/>
</dbReference>
<name>A0ABS9MWP4_9ACTN</name>
<keyword evidence="3 5" id="KW-0378">Hydrolase</keyword>
<evidence type="ECO:0000259" key="7">
    <source>
        <dbReference type="Pfam" id="PF00082"/>
    </source>
</evidence>
<evidence type="ECO:0000256" key="4">
    <source>
        <dbReference type="ARBA" id="ARBA00022825"/>
    </source>
</evidence>
<keyword evidence="2 5" id="KW-0645">Protease</keyword>
<evidence type="ECO:0000256" key="1">
    <source>
        <dbReference type="ARBA" id="ARBA00011073"/>
    </source>
</evidence>
<evidence type="ECO:0000313" key="8">
    <source>
        <dbReference type="EMBL" id="MCG5441479.1"/>
    </source>
</evidence>
<dbReference type="Gene3D" id="3.40.50.200">
    <property type="entry name" value="Peptidase S8/S53 domain"/>
    <property type="match status" value="1"/>
</dbReference>
<feature type="domain" description="Peptidase S8/S53" evidence="7">
    <location>
        <begin position="222"/>
        <end position="475"/>
    </location>
</feature>
<feature type="signal peptide" evidence="6">
    <location>
        <begin position="1"/>
        <end position="25"/>
    </location>
</feature>
<sequence length="1113" mass="115729">MLRKTRWLLAVAVTATTLTALPGGAATAGPSDIGQTGAPAASADGKTHTVTLLTGDVVTVRDTGSGCPQATVRPADENAVIHQSCGPDGHLHVVPARLASQIGPVLDPDLFDVTTLIADGYDDDNSAELPLIVQPATASARVAALGDVQPLPSIGAVAGRVPKKSPATTKLATNSLLAGAKKVWLDRKVRATALTGGGRPTGLDRNLGQIAAPDAWKAGWTGTGVRVAVLDTGADFTHPDLVGRVAEKADFTVEGGDAVDHNGHGTHVASTIAGSGAAAHGQRRGVAPDAKLVIGKVLDDHGYGDDSGIIAAMEWAATRADVINMSLGGSDPDDGNDPMSLAIDGLSRSTGALFVIAAGNSGAAISSPGSAATALTVGAVDRNDKLADFSSRGPLVTSNVAKPELVAPGVDIVAARAAGTNLQDPIDRYYEAISGTSMASPHVAGAAALLAQRHPDWTGERLKAALVGAADPLSGIDPYAVGAGRLNAARALGGPTSDQPVVNLGTFAYPQSGTSETKLSWTGESTAVLDLDVSIVNHDGQPVPRGAVSLSTSRLTLKHGTTAAATLRVNRAALAARPGFYLATVTARSGRKLVATTPVSFSVEQPSYDLTIQTKPLPGLKDGAESWINLMVTNLTDPLIYYGGAGGAPGDTFTLRVPAGRYAILGSSVAYYVDSDVLETTLAAEADLDVRGARSVTLDPARAKPVTATVDGVPTTPTRTDFTNVQTAPNGLSWWHQISGYGAKTTVRTTALPKPTVGSRRTWAAVNLDSPAGTAKPYRYNLVHEYAGGVPADPAFRVNKTEQAKLARIDERFHQTDSPGMLTQLVRTGMTRDGVGITQTHEGNLPPYRTDYLSPDILWADQGVYGGLAADEAPRSYQPGSRQTKIWARQPLHSDWYDDPAGAEWSCATAPSRTRGNLHLDLVSLTDKHQRADCLQGEAIGVKRKLSLYRNGKLVDERSGPYGDFTVAQSMADYRVTLDVDTSLILPISTTVNTSWTFRSAGPDGTGSVPLPLLAVDYALPMDDNNHPVDGTAELAVRQAHGVKTQKVTSFQVWTSTDDGATWKSARVTGSGDSYRVALPKAATGQAVSLRVKAAANGGSGIDQTIIRAYHAG</sequence>
<keyword evidence="4 5" id="KW-0720">Serine protease</keyword>
<protein>
    <submittedName>
        <fullName evidence="8">S8 family peptidase</fullName>
    </submittedName>
</protein>
<feature type="active site" description="Charge relay system" evidence="5">
    <location>
        <position position="437"/>
    </location>
</feature>
<keyword evidence="9" id="KW-1185">Reference proteome</keyword>
<comment type="caution">
    <text evidence="8">The sequence shown here is derived from an EMBL/GenBank/DDBJ whole genome shotgun (WGS) entry which is preliminary data.</text>
</comment>
<dbReference type="InterPro" id="IPR050131">
    <property type="entry name" value="Peptidase_S8_subtilisin-like"/>
</dbReference>
<keyword evidence="6" id="KW-0732">Signal</keyword>
<feature type="chain" id="PRO_5045640924" evidence="6">
    <location>
        <begin position="26"/>
        <end position="1113"/>
    </location>
</feature>
<evidence type="ECO:0000256" key="3">
    <source>
        <dbReference type="ARBA" id="ARBA00022801"/>
    </source>
</evidence>
<dbReference type="PROSITE" id="PS00137">
    <property type="entry name" value="SUBTILASE_HIS"/>
    <property type="match status" value="1"/>
</dbReference>
<dbReference type="InterPro" id="IPR022398">
    <property type="entry name" value="Peptidase_S8_His-AS"/>
</dbReference>
<dbReference type="EMBL" id="JAKKFD010000002">
    <property type="protein sequence ID" value="MCG5441479.1"/>
    <property type="molecule type" value="Genomic_DNA"/>
</dbReference>
<dbReference type="CDD" id="cd07487">
    <property type="entry name" value="Peptidases_S8_1"/>
    <property type="match status" value="1"/>
</dbReference>
<gene>
    <name evidence="8" type="ORF">NIE79_001604</name>
</gene>
<feature type="active site" description="Charge relay system" evidence="5">
    <location>
        <position position="231"/>
    </location>
</feature>
<dbReference type="InterPro" id="IPR036852">
    <property type="entry name" value="Peptidase_S8/S53_dom_sf"/>
</dbReference>
<dbReference type="InterPro" id="IPR015500">
    <property type="entry name" value="Peptidase_S8_subtilisin-rel"/>
</dbReference>
<dbReference type="PANTHER" id="PTHR43806:SF65">
    <property type="entry name" value="SERINE PROTEASE APRX"/>
    <property type="match status" value="1"/>
</dbReference>
<dbReference type="PRINTS" id="PR00723">
    <property type="entry name" value="SUBTILISIN"/>
</dbReference>
<dbReference type="SUPFAM" id="SSF52743">
    <property type="entry name" value="Subtilisin-like"/>
    <property type="match status" value="1"/>
</dbReference>
<dbReference type="InterPro" id="IPR023828">
    <property type="entry name" value="Peptidase_S8_Ser-AS"/>
</dbReference>
<dbReference type="RefSeq" id="WP_238676896.1">
    <property type="nucleotide sequence ID" value="NZ_JAKKFD010000002.1"/>
</dbReference>
<evidence type="ECO:0000313" key="9">
    <source>
        <dbReference type="Proteomes" id="UP001201629"/>
    </source>
</evidence>
<feature type="active site" description="Charge relay system" evidence="5">
    <location>
        <position position="264"/>
    </location>
</feature>
<proteinExistence type="inferred from homology"/>
<dbReference type="Proteomes" id="UP001201629">
    <property type="component" value="Unassembled WGS sequence"/>
</dbReference>
<organism evidence="8 9">
    <name type="scientific">Micromonospora trifolii</name>
    <dbReference type="NCBI Taxonomy" id="2911208"/>
    <lineage>
        <taxon>Bacteria</taxon>
        <taxon>Bacillati</taxon>
        <taxon>Actinomycetota</taxon>
        <taxon>Actinomycetes</taxon>
        <taxon>Micromonosporales</taxon>
        <taxon>Micromonosporaceae</taxon>
        <taxon>Micromonospora</taxon>
    </lineage>
</organism>
<comment type="similarity">
    <text evidence="1 5">Belongs to the peptidase S8 family.</text>
</comment>
<dbReference type="PROSITE" id="PS00138">
    <property type="entry name" value="SUBTILASE_SER"/>
    <property type="match status" value="1"/>
</dbReference>
<dbReference type="PROSITE" id="PS51892">
    <property type="entry name" value="SUBTILASE"/>
    <property type="match status" value="1"/>
</dbReference>
<dbReference type="Pfam" id="PF00082">
    <property type="entry name" value="Peptidase_S8"/>
    <property type="match status" value="1"/>
</dbReference>
<accession>A0ABS9MWP4</accession>
<dbReference type="InterPro" id="IPR000209">
    <property type="entry name" value="Peptidase_S8/S53_dom"/>
</dbReference>
<evidence type="ECO:0000256" key="6">
    <source>
        <dbReference type="SAM" id="SignalP"/>
    </source>
</evidence>
<evidence type="ECO:0000256" key="5">
    <source>
        <dbReference type="PROSITE-ProRule" id="PRU01240"/>
    </source>
</evidence>